<evidence type="ECO:0000259" key="6">
    <source>
        <dbReference type="PROSITE" id="PS50089"/>
    </source>
</evidence>
<dbReference type="Gene3D" id="3.30.40.10">
    <property type="entry name" value="Zinc/RING finger domain, C3HC4 (zinc finger)"/>
    <property type="match status" value="1"/>
</dbReference>
<dbReference type="GO" id="GO:0016567">
    <property type="term" value="P:protein ubiquitination"/>
    <property type="evidence" value="ECO:0007669"/>
    <property type="project" value="UniProtKB-UniPathway"/>
</dbReference>
<dbReference type="InterPro" id="IPR011016">
    <property type="entry name" value="Znf_RING-CH"/>
</dbReference>
<keyword evidence="2 4" id="KW-0863">Zinc-finger</keyword>
<keyword evidence="5" id="KW-0472">Membrane</keyword>
<evidence type="ECO:0000256" key="5">
    <source>
        <dbReference type="SAM" id="Phobius"/>
    </source>
</evidence>
<dbReference type="SUPFAM" id="SSF57850">
    <property type="entry name" value="RING/U-box"/>
    <property type="match status" value="1"/>
</dbReference>
<dbReference type="SMART" id="SM00184">
    <property type="entry name" value="RING"/>
    <property type="match status" value="1"/>
</dbReference>
<feature type="domain" description="RING-type" evidence="6">
    <location>
        <begin position="229"/>
        <end position="271"/>
    </location>
</feature>
<comment type="caution">
    <text evidence="7">The sequence shown here is derived from an EMBL/GenBank/DDBJ whole genome shotgun (WGS) entry which is preliminary data.</text>
</comment>
<dbReference type="PROSITE" id="PS50089">
    <property type="entry name" value="ZF_RING_2"/>
    <property type="match status" value="1"/>
</dbReference>
<keyword evidence="5" id="KW-1133">Transmembrane helix</keyword>
<feature type="transmembrane region" description="Helical" evidence="5">
    <location>
        <begin position="54"/>
        <end position="75"/>
    </location>
</feature>
<sequence length="278" mass="31424">MATLLFSVTSVPYLQTSEFSNIHQVRELSFPENHTSQTTNKLAKRQNSQGSFSYTPLIFGFLAVTLAYILIRLYVAYRNNKRAARNAANNINLTMRGLDNNLQPIAEDGVVYFSVFRPNMVGGSYFYLQGTGLNGGQIQTPPSAITSKRKVFLTDIELDNNYPAVKFDTYKTFSLNSPTLQVTEDQSAQDKGILESPRPQTELQNIVVLPQPETELIKKSDISGNEGECLICFDPILQTELVRSIPCHHVFHKDCLDIWLKTRSTMCPICRYDLKVRK</sequence>
<evidence type="ECO:0000313" key="8">
    <source>
        <dbReference type="Proteomes" id="UP000187455"/>
    </source>
</evidence>
<accession>A0A1R0GLG5</accession>
<organism evidence="7 8">
    <name type="scientific">Smittium mucronatum</name>
    <dbReference type="NCBI Taxonomy" id="133383"/>
    <lineage>
        <taxon>Eukaryota</taxon>
        <taxon>Fungi</taxon>
        <taxon>Fungi incertae sedis</taxon>
        <taxon>Zoopagomycota</taxon>
        <taxon>Kickxellomycotina</taxon>
        <taxon>Harpellomycetes</taxon>
        <taxon>Harpellales</taxon>
        <taxon>Legeriomycetaceae</taxon>
        <taxon>Smittium</taxon>
    </lineage>
</organism>
<dbReference type="GO" id="GO:0061630">
    <property type="term" value="F:ubiquitin protein ligase activity"/>
    <property type="evidence" value="ECO:0007669"/>
    <property type="project" value="TreeGrafter"/>
</dbReference>
<dbReference type="Pfam" id="PF13639">
    <property type="entry name" value="zf-RING_2"/>
    <property type="match status" value="1"/>
</dbReference>
<protein>
    <submittedName>
        <fullName evidence="7">E3 ubiquitin-protein ligase</fullName>
    </submittedName>
</protein>
<dbReference type="Proteomes" id="UP000187455">
    <property type="component" value="Unassembled WGS sequence"/>
</dbReference>
<dbReference type="PANTHER" id="PTHR45969">
    <property type="entry name" value="RING ZINC FINGER PROTEIN-RELATED"/>
    <property type="match status" value="1"/>
</dbReference>
<evidence type="ECO:0000256" key="1">
    <source>
        <dbReference type="ARBA" id="ARBA00022723"/>
    </source>
</evidence>
<reference evidence="7 8" key="1">
    <citation type="journal article" date="2016" name="Mol. Biol. Evol.">
        <title>Genome-Wide Survey of Gut Fungi (Harpellales) Reveals the First Horizontally Transferred Ubiquitin Gene from a Mosquito Host.</title>
        <authorList>
            <person name="Wang Y."/>
            <person name="White M.M."/>
            <person name="Kvist S."/>
            <person name="Moncalvo J.M."/>
        </authorList>
    </citation>
    <scope>NUCLEOTIDE SEQUENCE [LARGE SCALE GENOMIC DNA]</scope>
    <source>
        <strain evidence="7 8">ALG-7-W6</strain>
    </source>
</reference>
<dbReference type="STRING" id="133383.A0A1R0GLG5"/>
<dbReference type="PANTHER" id="PTHR45969:SF69">
    <property type="entry name" value="FINGER DOMAIN PROTEIN, PUTATIVE (AFU_ORTHOLOGUE AFUA_3G12190)-RELATED"/>
    <property type="match status" value="1"/>
</dbReference>
<dbReference type="InterPro" id="IPR013083">
    <property type="entry name" value="Znf_RING/FYVE/PHD"/>
</dbReference>
<dbReference type="InterPro" id="IPR001841">
    <property type="entry name" value="Znf_RING"/>
</dbReference>
<keyword evidence="8" id="KW-1185">Reference proteome</keyword>
<dbReference type="EMBL" id="LSSL01007710">
    <property type="protein sequence ID" value="OLY77732.1"/>
    <property type="molecule type" value="Genomic_DNA"/>
</dbReference>
<proteinExistence type="predicted"/>
<keyword evidence="1" id="KW-0479">Metal-binding</keyword>
<evidence type="ECO:0000256" key="2">
    <source>
        <dbReference type="ARBA" id="ARBA00022771"/>
    </source>
</evidence>
<dbReference type="SMART" id="SM00744">
    <property type="entry name" value="RINGv"/>
    <property type="match status" value="1"/>
</dbReference>
<dbReference type="CDD" id="cd16448">
    <property type="entry name" value="RING-H2"/>
    <property type="match status" value="1"/>
</dbReference>
<evidence type="ECO:0000256" key="4">
    <source>
        <dbReference type="PROSITE-ProRule" id="PRU00175"/>
    </source>
</evidence>
<gene>
    <name evidence="7" type="ORF">AYI68_g8238</name>
</gene>
<evidence type="ECO:0000313" key="7">
    <source>
        <dbReference type="EMBL" id="OLY77732.1"/>
    </source>
</evidence>
<evidence type="ECO:0000256" key="3">
    <source>
        <dbReference type="ARBA" id="ARBA00022833"/>
    </source>
</evidence>
<dbReference type="AlphaFoldDB" id="A0A1R0GLG5"/>
<keyword evidence="3" id="KW-0862">Zinc</keyword>
<name>A0A1R0GLG5_9FUNG</name>
<dbReference type="GO" id="GO:0008270">
    <property type="term" value="F:zinc ion binding"/>
    <property type="evidence" value="ECO:0007669"/>
    <property type="project" value="UniProtKB-KW"/>
</dbReference>
<keyword evidence="5" id="KW-0812">Transmembrane</keyword>
<dbReference type="OrthoDB" id="8062037at2759"/>
<dbReference type="UniPathway" id="UPA00143"/>